<protein>
    <submittedName>
        <fullName evidence="1">Uncharacterized protein</fullName>
    </submittedName>
</protein>
<accession>A0A9P7GHV0</accession>
<name>A0A9P7GHV0_9AGAR</name>
<dbReference type="Proteomes" id="UP000717328">
    <property type="component" value="Unassembled WGS sequence"/>
</dbReference>
<evidence type="ECO:0000313" key="1">
    <source>
        <dbReference type="EMBL" id="KAG5650859.1"/>
    </source>
</evidence>
<reference evidence="1" key="2">
    <citation type="submission" date="2021-10" db="EMBL/GenBank/DDBJ databases">
        <title>Phylogenomics reveals ancestral predisposition of the termite-cultivated fungus Termitomyces towards a domesticated lifestyle.</title>
        <authorList>
            <person name="Auxier B."/>
            <person name="Grum-Grzhimaylo A."/>
            <person name="Cardenas M.E."/>
            <person name="Lodge J.D."/>
            <person name="Laessoe T."/>
            <person name="Pedersen O."/>
            <person name="Smith M.E."/>
            <person name="Kuyper T.W."/>
            <person name="Franco-Molano E.A."/>
            <person name="Baroni T.J."/>
            <person name="Aanen D.K."/>
        </authorList>
    </citation>
    <scope>NUCLEOTIDE SEQUENCE</scope>
    <source>
        <strain evidence="1">D49</strain>
    </source>
</reference>
<evidence type="ECO:0000313" key="2">
    <source>
        <dbReference type="Proteomes" id="UP000717328"/>
    </source>
</evidence>
<keyword evidence="2" id="KW-1185">Reference proteome</keyword>
<proteinExistence type="predicted"/>
<dbReference type="OrthoDB" id="2322499at2759"/>
<sequence length="344" mass="38940">MKRKDKYQAQWIGSRNFAGNDLTWEHTIRPMLEPTIKNAKSLRLADEREEVIKLRTAFLDGLYKAYLKQLVPSQWLFHPQITDVAQFPIFHRIIHAEGEVGTMEDTFTAVISEFPDLVSAWVEERRERLRATLSDISTATGERAEKGQVDVLDLATSVFKCGQNNICRENRFPWSPQMPPGPLFGFGGAISHRCIKLVIHGCMGRNYPITPIIVASPEGSSTATVLVQLSGMDPTRATVIDMDEMDPLFVCCDCPPYVSNLDGNKRRVIHTWRSAVKHAMSKVHGVGNAWRILTPHEMDAVERPVDPIVNQPCWTCNHCSAYFDAHRSRQEVELHLSATYDPKE</sequence>
<organism evidence="1 2">
    <name type="scientific">Sphagnurus paluster</name>
    <dbReference type="NCBI Taxonomy" id="117069"/>
    <lineage>
        <taxon>Eukaryota</taxon>
        <taxon>Fungi</taxon>
        <taxon>Dikarya</taxon>
        <taxon>Basidiomycota</taxon>
        <taxon>Agaricomycotina</taxon>
        <taxon>Agaricomycetes</taxon>
        <taxon>Agaricomycetidae</taxon>
        <taxon>Agaricales</taxon>
        <taxon>Tricholomatineae</taxon>
        <taxon>Lyophyllaceae</taxon>
        <taxon>Sphagnurus</taxon>
    </lineage>
</organism>
<dbReference type="EMBL" id="JABCKI010000347">
    <property type="protein sequence ID" value="KAG5650859.1"/>
    <property type="molecule type" value="Genomic_DNA"/>
</dbReference>
<dbReference type="AlphaFoldDB" id="A0A9P7GHV0"/>
<reference evidence="1" key="1">
    <citation type="submission" date="2021-02" db="EMBL/GenBank/DDBJ databases">
        <authorList>
            <person name="Nieuwenhuis M."/>
            <person name="Van De Peppel L.J.J."/>
        </authorList>
    </citation>
    <scope>NUCLEOTIDE SEQUENCE</scope>
    <source>
        <strain evidence="1">D49</strain>
    </source>
</reference>
<comment type="caution">
    <text evidence="1">The sequence shown here is derived from an EMBL/GenBank/DDBJ whole genome shotgun (WGS) entry which is preliminary data.</text>
</comment>
<gene>
    <name evidence="1" type="ORF">H0H81_010739</name>
</gene>